<dbReference type="Proteomes" id="UP000218887">
    <property type="component" value="Unassembled WGS sequence"/>
</dbReference>
<dbReference type="AlphaFoldDB" id="A0A2A2IIC9"/>
<reference evidence="1 2" key="1">
    <citation type="submission" date="2017-08" db="EMBL/GenBank/DDBJ databases">
        <title>Virgibacillus indicus sp. nov. and Virgibacillus profoundi sp. nov, two moderately halophilic bacteria isolated from marine sediment by using the Microfluidic Streak Plate.</title>
        <authorList>
            <person name="Xu B."/>
            <person name="Hu B."/>
            <person name="Wang J."/>
            <person name="Zhu Y."/>
            <person name="Huang L."/>
            <person name="Du W."/>
            <person name="Huang Y."/>
        </authorList>
    </citation>
    <scope>NUCLEOTIDE SEQUENCE [LARGE SCALE GENOMIC DNA]</scope>
    <source>
        <strain evidence="1 2">IO3-P3-H5</strain>
    </source>
</reference>
<comment type="caution">
    <text evidence="1">The sequence shown here is derived from an EMBL/GenBank/DDBJ whole genome shotgun (WGS) entry which is preliminary data.</text>
</comment>
<sequence>MIKSTIASTFMMVVWSGGPLTPAGTKVFGGASNRSPSTCLKTPQSGFLEEAEAVPAESNGPQRKIIKRIRRLLHL</sequence>
<dbReference type="EMBL" id="NPOA01000001">
    <property type="protein sequence ID" value="PAV31559.1"/>
    <property type="molecule type" value="Genomic_DNA"/>
</dbReference>
<evidence type="ECO:0000313" key="1">
    <source>
        <dbReference type="EMBL" id="PAV31559.1"/>
    </source>
</evidence>
<evidence type="ECO:0000313" key="2">
    <source>
        <dbReference type="Proteomes" id="UP000218887"/>
    </source>
</evidence>
<gene>
    <name evidence="1" type="ORF">CIL05_02570</name>
</gene>
<keyword evidence="2" id="KW-1185">Reference proteome</keyword>
<accession>A0A2A2IIC9</accession>
<proteinExistence type="predicted"/>
<name>A0A2A2IIC9_9BACI</name>
<protein>
    <submittedName>
        <fullName evidence="1">Uncharacterized protein</fullName>
    </submittedName>
</protein>
<organism evidence="1 2">
    <name type="scientific">Virgibacillus profundi</name>
    <dbReference type="NCBI Taxonomy" id="2024555"/>
    <lineage>
        <taxon>Bacteria</taxon>
        <taxon>Bacillati</taxon>
        <taxon>Bacillota</taxon>
        <taxon>Bacilli</taxon>
        <taxon>Bacillales</taxon>
        <taxon>Bacillaceae</taxon>
        <taxon>Virgibacillus</taxon>
    </lineage>
</organism>